<proteinExistence type="predicted"/>
<reference evidence="1" key="1">
    <citation type="submission" date="2015-12" db="EMBL/GenBank/DDBJ databases">
        <title>Update maize B73 reference genome by single molecule sequencing technologies.</title>
        <authorList>
            <consortium name="Maize Genome Sequencing Project"/>
            <person name="Ware D."/>
        </authorList>
    </citation>
    <scope>NUCLEOTIDE SEQUENCE [LARGE SCALE GENOMIC DNA]</scope>
    <source>
        <tissue evidence="1">Seedling</tissue>
    </source>
</reference>
<sequence>MNYCRPDVDEGEKIFRRQGNQPKGSDPSIFLNFAMHSVRAEACDCPPSHQPSQKKQTTSAVLRGSFGCDKGDISRSSKNFCLVQVLQLINDLNQSVRDTVLLY</sequence>
<gene>
    <name evidence="1" type="ORF">ZEAMMB73_Zm00001d033588</name>
</gene>
<dbReference type="ExpressionAtlas" id="A0A1D6L085">
    <property type="expression patterns" value="baseline and differential"/>
</dbReference>
<organism evidence="1">
    <name type="scientific">Zea mays</name>
    <name type="common">Maize</name>
    <dbReference type="NCBI Taxonomy" id="4577"/>
    <lineage>
        <taxon>Eukaryota</taxon>
        <taxon>Viridiplantae</taxon>
        <taxon>Streptophyta</taxon>
        <taxon>Embryophyta</taxon>
        <taxon>Tracheophyta</taxon>
        <taxon>Spermatophyta</taxon>
        <taxon>Magnoliopsida</taxon>
        <taxon>Liliopsida</taxon>
        <taxon>Poales</taxon>
        <taxon>Poaceae</taxon>
        <taxon>PACMAD clade</taxon>
        <taxon>Panicoideae</taxon>
        <taxon>Andropogonodae</taxon>
        <taxon>Andropogoneae</taxon>
        <taxon>Tripsacinae</taxon>
        <taxon>Zea</taxon>
    </lineage>
</organism>
<evidence type="ECO:0000313" key="1">
    <source>
        <dbReference type="EMBL" id="ONM07978.1"/>
    </source>
</evidence>
<protein>
    <submittedName>
        <fullName evidence="1">Uncharacterized protein</fullName>
    </submittedName>
</protein>
<dbReference type="AlphaFoldDB" id="A0A1D6L085"/>
<dbReference type="EMBL" id="CM007647">
    <property type="protein sequence ID" value="ONM07978.1"/>
    <property type="molecule type" value="Genomic_DNA"/>
</dbReference>
<accession>A0A1D6L085</accession>
<name>A0A1D6L085_MAIZE</name>